<dbReference type="PROSITE" id="PS01007">
    <property type="entry name" value="TRANSPOSASE_MUTATOR"/>
    <property type="match status" value="1"/>
</dbReference>
<dbReference type="PANTHER" id="PTHR33217:SF7">
    <property type="entry name" value="TRANSPOSASE FOR INSERTION SEQUENCE ELEMENT IS1081"/>
    <property type="match status" value="1"/>
</dbReference>
<dbReference type="OrthoDB" id="9793302at2"/>
<dbReference type="Pfam" id="PF00872">
    <property type="entry name" value="Transposase_mut"/>
    <property type="match status" value="1"/>
</dbReference>
<name>A0A1X1XYE9_9MYCO</name>
<proteinExistence type="inferred from homology"/>
<keyword evidence="6" id="KW-0814">Transposable element</keyword>
<accession>A0A1X1XYE9</accession>
<evidence type="ECO:0000256" key="4">
    <source>
        <dbReference type="ARBA" id="ARBA00023125"/>
    </source>
</evidence>
<protein>
    <recommendedName>
        <fullName evidence="6">Mutator family transposase</fullName>
    </recommendedName>
</protein>
<reference evidence="7 8" key="1">
    <citation type="journal article" date="2019" name="Emerg. Microbes Infect.">
        <title>Comprehensive subspecies identification of 175 nontuberculous mycobacteria species based on 7547 genomic profiles.</title>
        <authorList>
            <person name="Matsumoto Y."/>
            <person name="Kinjo T."/>
            <person name="Motooka D."/>
            <person name="Nabeya D."/>
            <person name="Jung N."/>
            <person name="Uechi K."/>
            <person name="Horii T."/>
            <person name="Iida T."/>
            <person name="Fujita J."/>
            <person name="Nakamura S."/>
        </authorList>
    </citation>
    <scope>NUCLEOTIDE SEQUENCE [LARGE SCALE GENOMIC DNA]</scope>
    <source>
        <strain evidence="7 8">JCM 15657</strain>
    </source>
</reference>
<keyword evidence="3 6" id="KW-0815">Transposition</keyword>
<keyword evidence="8" id="KW-1185">Reference proteome</keyword>
<evidence type="ECO:0000256" key="3">
    <source>
        <dbReference type="ARBA" id="ARBA00022578"/>
    </source>
</evidence>
<gene>
    <name evidence="7" type="ORF">MLAC_21700</name>
</gene>
<sequence>MNKPRLIGVEAMLADQLAIADPDLLRGLLSAFIQALMSAEADAVCQAGYGQRTVIRANSRNGYRRREFDTRVGTIELAIPKLRLGSYFPDWLLARRERAERVLTGVVAACYLLGVSTRRVERLAEALGVTKLSAPQISAVAAELDETVTALRSRPLHGPYPFITIDALAITVRAQARIVEAQLSVVTGIDAGGYREILGAHVSPAEDESRWRELFHGLVTRGLSGVALVTSDFHTGLVTAIDAALPGAAWQRCIAHYATSLSSITPKSSWPWVRALLRGIFDQPDADSVASQYDQTLDTLSDKLPNVAKHLAAARRELLAHTAFPSDLWHQLRSTNSGMVYHPAPTSGRRVITSS</sequence>
<evidence type="ECO:0000256" key="2">
    <source>
        <dbReference type="ARBA" id="ARBA00010961"/>
    </source>
</evidence>
<dbReference type="GO" id="GO:0003677">
    <property type="term" value="F:DNA binding"/>
    <property type="evidence" value="ECO:0007669"/>
    <property type="project" value="UniProtKB-UniRule"/>
</dbReference>
<dbReference type="Proteomes" id="UP000466396">
    <property type="component" value="Chromosome"/>
</dbReference>
<keyword evidence="4 6" id="KW-0238">DNA-binding</keyword>
<comment type="similarity">
    <text evidence="2 6">Belongs to the transposase mutator family.</text>
</comment>
<comment type="function">
    <text evidence="1 6">Required for the transposition of the insertion element.</text>
</comment>
<keyword evidence="5 6" id="KW-0233">DNA recombination</keyword>
<dbReference type="KEGG" id="mlj:MLAC_21700"/>
<dbReference type="AlphaFoldDB" id="A0A1X1XYE9"/>
<evidence type="ECO:0000313" key="8">
    <source>
        <dbReference type="Proteomes" id="UP000466396"/>
    </source>
</evidence>
<evidence type="ECO:0000256" key="1">
    <source>
        <dbReference type="ARBA" id="ARBA00002190"/>
    </source>
</evidence>
<dbReference type="NCBIfam" id="NF033543">
    <property type="entry name" value="transpos_IS256"/>
    <property type="match status" value="1"/>
</dbReference>
<dbReference type="PANTHER" id="PTHR33217">
    <property type="entry name" value="TRANSPOSASE FOR INSERTION SEQUENCE ELEMENT IS1081"/>
    <property type="match status" value="1"/>
</dbReference>
<dbReference type="InterPro" id="IPR001207">
    <property type="entry name" value="Transposase_mutator"/>
</dbReference>
<organism evidence="7 8">
    <name type="scientific">Mycobacterium lacus</name>
    <dbReference type="NCBI Taxonomy" id="169765"/>
    <lineage>
        <taxon>Bacteria</taxon>
        <taxon>Bacillati</taxon>
        <taxon>Actinomycetota</taxon>
        <taxon>Actinomycetes</taxon>
        <taxon>Mycobacteriales</taxon>
        <taxon>Mycobacteriaceae</taxon>
        <taxon>Mycobacterium</taxon>
    </lineage>
</organism>
<dbReference type="GO" id="GO:0006313">
    <property type="term" value="P:DNA transposition"/>
    <property type="evidence" value="ECO:0007669"/>
    <property type="project" value="UniProtKB-UniRule"/>
</dbReference>
<evidence type="ECO:0000313" key="7">
    <source>
        <dbReference type="EMBL" id="BBX96876.1"/>
    </source>
</evidence>
<evidence type="ECO:0000256" key="5">
    <source>
        <dbReference type="ARBA" id="ARBA00023172"/>
    </source>
</evidence>
<dbReference type="EMBL" id="AP022581">
    <property type="protein sequence ID" value="BBX96876.1"/>
    <property type="molecule type" value="Genomic_DNA"/>
</dbReference>
<dbReference type="STRING" id="169765.AWC15_04765"/>
<evidence type="ECO:0000256" key="6">
    <source>
        <dbReference type="RuleBase" id="RU365089"/>
    </source>
</evidence>
<dbReference type="GO" id="GO:0004803">
    <property type="term" value="F:transposase activity"/>
    <property type="evidence" value="ECO:0007669"/>
    <property type="project" value="UniProtKB-UniRule"/>
</dbReference>